<keyword evidence="1" id="KW-0547">Nucleotide-binding</keyword>
<evidence type="ECO:0000256" key="2">
    <source>
        <dbReference type="ARBA" id="ARBA00022840"/>
    </source>
</evidence>
<dbReference type="Pfam" id="PF17862">
    <property type="entry name" value="AAA_lid_3"/>
    <property type="match status" value="1"/>
</dbReference>
<dbReference type="PATRIC" id="fig|277988.4.peg.2043"/>
<dbReference type="InterPro" id="IPR027417">
    <property type="entry name" value="P-loop_NTPase"/>
</dbReference>
<dbReference type="InterPro" id="IPR041569">
    <property type="entry name" value="AAA_lid_3"/>
</dbReference>
<proteinExistence type="predicted"/>
<evidence type="ECO:0000259" key="4">
    <source>
        <dbReference type="Pfam" id="PF17862"/>
    </source>
</evidence>
<dbReference type="GO" id="GO:0016887">
    <property type="term" value="F:ATP hydrolysis activity"/>
    <property type="evidence" value="ECO:0007669"/>
    <property type="project" value="TreeGrafter"/>
</dbReference>
<dbReference type="PANTHER" id="PTHR23077">
    <property type="entry name" value="AAA-FAMILY ATPASE"/>
    <property type="match status" value="1"/>
</dbReference>
<evidence type="ECO:0000313" key="5">
    <source>
        <dbReference type="EMBL" id="KQH81751.1"/>
    </source>
</evidence>
<comment type="caution">
    <text evidence="5">The sequence shown here is derived from an EMBL/GenBank/DDBJ whole genome shotgun (WGS) entry which is preliminary data.</text>
</comment>
<protein>
    <recommendedName>
        <fullName evidence="7">AAA ATPase AAA+ lid domain-containing protein</fullName>
    </recommendedName>
</protein>
<accession>A0A0Q2MQ15</accession>
<dbReference type="GO" id="GO:0005524">
    <property type="term" value="F:ATP binding"/>
    <property type="evidence" value="ECO:0007669"/>
    <property type="project" value="UniProtKB-KW"/>
</dbReference>
<evidence type="ECO:0000256" key="1">
    <source>
        <dbReference type="ARBA" id="ARBA00022741"/>
    </source>
</evidence>
<name>A0A0Q2MQ15_9EURY</name>
<evidence type="ECO:0000259" key="3">
    <source>
        <dbReference type="Pfam" id="PF09336"/>
    </source>
</evidence>
<sequence>KARLEILKVHTRRVPLAKDVNLRELAKKTEGYSGADIEALVREAALLAMRRIMAELPAEIVEEESEEFLERLRVSRRDFEEALKKVRPSITPYMLDYYRNFEESRKSRVEKKGGPDYYTF</sequence>
<keyword evidence="2" id="KW-0067">ATP-binding</keyword>
<gene>
    <name evidence="5" type="ORF">AMR53_09710</name>
</gene>
<evidence type="ECO:0000313" key="6">
    <source>
        <dbReference type="Proteomes" id="UP000051862"/>
    </source>
</evidence>
<dbReference type="EMBL" id="LIXN01000017">
    <property type="protein sequence ID" value="KQH81751.1"/>
    <property type="molecule type" value="Genomic_DNA"/>
</dbReference>
<dbReference type="InterPro" id="IPR050168">
    <property type="entry name" value="AAA_ATPase_domain"/>
</dbReference>
<dbReference type="Proteomes" id="UP000051862">
    <property type="component" value="Unassembled WGS sequence"/>
</dbReference>
<organism evidence="5 6">
    <name type="scientific">Thermococcus thioreducens</name>
    <dbReference type="NCBI Taxonomy" id="277988"/>
    <lineage>
        <taxon>Archaea</taxon>
        <taxon>Methanobacteriati</taxon>
        <taxon>Methanobacteriota</taxon>
        <taxon>Thermococci</taxon>
        <taxon>Thermococcales</taxon>
        <taxon>Thermococcaceae</taxon>
        <taxon>Thermococcus</taxon>
    </lineage>
</organism>
<dbReference type="FunFam" id="1.10.8.60:FF:000178">
    <property type="entry name" value="CDC48/VCP homolog, AAA superfamily"/>
    <property type="match status" value="1"/>
</dbReference>
<dbReference type="Pfam" id="PF09336">
    <property type="entry name" value="Vps4_C"/>
    <property type="match status" value="1"/>
</dbReference>
<evidence type="ECO:0008006" key="7">
    <source>
        <dbReference type="Google" id="ProtNLM"/>
    </source>
</evidence>
<dbReference type="PANTHER" id="PTHR23077:SF171">
    <property type="entry name" value="NUCLEAR VALOSIN-CONTAINING PROTEIN-LIKE"/>
    <property type="match status" value="1"/>
</dbReference>
<feature type="domain" description="AAA ATPase AAA+ lid" evidence="4">
    <location>
        <begin position="19"/>
        <end position="56"/>
    </location>
</feature>
<dbReference type="InterPro" id="IPR015415">
    <property type="entry name" value="Spast_Vps4_C"/>
</dbReference>
<dbReference type="AlphaFoldDB" id="A0A0Q2MQ15"/>
<reference evidence="5 6" key="1">
    <citation type="submission" date="2015-08" db="EMBL/GenBank/DDBJ databases">
        <title>Thermococcus thioreducens DSM 14981 genome sequencing.</title>
        <authorList>
            <person name="Hong S.-J."/>
            <person name="Kim M.-C."/>
            <person name="Shin J.-H."/>
        </authorList>
    </citation>
    <scope>NUCLEOTIDE SEQUENCE [LARGE SCALE GENOMIC DNA]</scope>
    <source>
        <strain evidence="5 6">DSM 14981</strain>
    </source>
</reference>
<feature type="non-terminal residue" evidence="5">
    <location>
        <position position="1"/>
    </location>
</feature>
<feature type="domain" description="Spastin/Vps4 C-terminal" evidence="3">
    <location>
        <begin position="64"/>
        <end position="102"/>
    </location>
</feature>
<dbReference type="Gene3D" id="1.10.8.60">
    <property type="match status" value="1"/>
</dbReference>
<dbReference type="SUPFAM" id="SSF52540">
    <property type="entry name" value="P-loop containing nucleoside triphosphate hydrolases"/>
    <property type="match status" value="1"/>
</dbReference>